<sequence>MVLLSFVYSIQGIGEGSDELRWDLTKAGSFQVKSFYQALNGGGGDSSFPWHTVWKTKAPLKVSFFLWCAAQCKILTIDNLIRRGKIIVNWCCMCKRDAETVDYLLIHCPVAWELWSLVLSWFGIQWTVSKNVMEFLIARRGVRMGKRRKSLWAMIPLCLMWVLWRERNSRVFEGVEKPLSRIKSFLLNSLYSWDKGECYPSLDQFLDWFEFFILLAMYRAFLFCGLLLYMGGMPFMPSF</sequence>
<comment type="caution">
    <text evidence="1">The sequence shown here is derived from an EMBL/GenBank/DDBJ whole genome shotgun (WGS) entry which is preliminary data.</text>
</comment>
<dbReference type="Proteomes" id="UP001062846">
    <property type="component" value="Chromosome 5"/>
</dbReference>
<protein>
    <submittedName>
        <fullName evidence="1">Uncharacterized protein</fullName>
    </submittedName>
</protein>
<reference evidence="1" key="1">
    <citation type="submission" date="2022-02" db="EMBL/GenBank/DDBJ databases">
        <title>Plant Genome Project.</title>
        <authorList>
            <person name="Zhang R.-G."/>
        </authorList>
    </citation>
    <scope>NUCLEOTIDE SEQUENCE</scope>
    <source>
        <strain evidence="1">AT1</strain>
    </source>
</reference>
<organism evidence="1 2">
    <name type="scientific">Rhododendron molle</name>
    <name type="common">Chinese azalea</name>
    <name type="synonym">Azalea mollis</name>
    <dbReference type="NCBI Taxonomy" id="49168"/>
    <lineage>
        <taxon>Eukaryota</taxon>
        <taxon>Viridiplantae</taxon>
        <taxon>Streptophyta</taxon>
        <taxon>Embryophyta</taxon>
        <taxon>Tracheophyta</taxon>
        <taxon>Spermatophyta</taxon>
        <taxon>Magnoliopsida</taxon>
        <taxon>eudicotyledons</taxon>
        <taxon>Gunneridae</taxon>
        <taxon>Pentapetalae</taxon>
        <taxon>asterids</taxon>
        <taxon>Ericales</taxon>
        <taxon>Ericaceae</taxon>
        <taxon>Ericoideae</taxon>
        <taxon>Rhodoreae</taxon>
        <taxon>Rhododendron</taxon>
    </lineage>
</organism>
<name>A0ACC0NTJ3_RHOML</name>
<proteinExistence type="predicted"/>
<evidence type="ECO:0000313" key="1">
    <source>
        <dbReference type="EMBL" id="KAI8556590.1"/>
    </source>
</evidence>
<accession>A0ACC0NTJ3</accession>
<dbReference type="EMBL" id="CM046392">
    <property type="protein sequence ID" value="KAI8556590.1"/>
    <property type="molecule type" value="Genomic_DNA"/>
</dbReference>
<gene>
    <name evidence="1" type="ORF">RHMOL_Rhmol05G0266100</name>
</gene>
<evidence type="ECO:0000313" key="2">
    <source>
        <dbReference type="Proteomes" id="UP001062846"/>
    </source>
</evidence>
<keyword evidence="2" id="KW-1185">Reference proteome</keyword>